<comment type="caution">
    <text evidence="2">The sequence shown here is derived from an EMBL/GenBank/DDBJ whole genome shotgun (WGS) entry which is preliminary data.</text>
</comment>
<dbReference type="EMBL" id="JAXCGZ010021986">
    <property type="protein sequence ID" value="KAK7040234.1"/>
    <property type="molecule type" value="Genomic_DNA"/>
</dbReference>
<proteinExistence type="predicted"/>
<protein>
    <submittedName>
        <fullName evidence="2">Uncharacterized protein</fullName>
    </submittedName>
</protein>
<keyword evidence="1" id="KW-1133">Transmembrane helix</keyword>
<evidence type="ECO:0000256" key="1">
    <source>
        <dbReference type="SAM" id="Phobius"/>
    </source>
</evidence>
<reference evidence="2 3" key="1">
    <citation type="submission" date="2023-11" db="EMBL/GenBank/DDBJ databases">
        <title>Halocaridina rubra genome assembly.</title>
        <authorList>
            <person name="Smith C."/>
        </authorList>
    </citation>
    <scope>NUCLEOTIDE SEQUENCE [LARGE SCALE GENOMIC DNA]</scope>
    <source>
        <strain evidence="2">EP-1</strain>
        <tissue evidence="2">Whole</tissue>
    </source>
</reference>
<evidence type="ECO:0000313" key="2">
    <source>
        <dbReference type="EMBL" id="KAK7040234.1"/>
    </source>
</evidence>
<keyword evidence="3" id="KW-1185">Reference proteome</keyword>
<evidence type="ECO:0000313" key="3">
    <source>
        <dbReference type="Proteomes" id="UP001381693"/>
    </source>
</evidence>
<dbReference type="Proteomes" id="UP001381693">
    <property type="component" value="Unassembled WGS sequence"/>
</dbReference>
<sequence>MESYGKVFRDFFRASESKVFQELANRIVIGPKTADGLQEAIDKKQSHVAGRRIIQQTIAKLFTDAEGRTKLYLGRQSIFPAPSAWPIPHDAPYKSALDRIMMAVIEAGLYEKWSADTIDKVKEETKLRLKELALKASNASQTQKFQEEEEQTEETQKTNKALTIVHAKGPLLLLVFGLLQSAIIFVGEMVVYAIFGMKTNDWGNPGVVRH</sequence>
<dbReference type="AlphaFoldDB" id="A0AAN8WJ33"/>
<keyword evidence="1" id="KW-0812">Transmembrane</keyword>
<keyword evidence="1" id="KW-0472">Membrane</keyword>
<gene>
    <name evidence="2" type="ORF">SK128_015099</name>
</gene>
<feature type="transmembrane region" description="Helical" evidence="1">
    <location>
        <begin position="171"/>
        <end position="195"/>
    </location>
</feature>
<accession>A0AAN8WJ33</accession>
<organism evidence="2 3">
    <name type="scientific">Halocaridina rubra</name>
    <name type="common">Hawaiian red shrimp</name>
    <dbReference type="NCBI Taxonomy" id="373956"/>
    <lineage>
        <taxon>Eukaryota</taxon>
        <taxon>Metazoa</taxon>
        <taxon>Ecdysozoa</taxon>
        <taxon>Arthropoda</taxon>
        <taxon>Crustacea</taxon>
        <taxon>Multicrustacea</taxon>
        <taxon>Malacostraca</taxon>
        <taxon>Eumalacostraca</taxon>
        <taxon>Eucarida</taxon>
        <taxon>Decapoda</taxon>
        <taxon>Pleocyemata</taxon>
        <taxon>Caridea</taxon>
        <taxon>Atyoidea</taxon>
        <taxon>Atyidae</taxon>
        <taxon>Halocaridina</taxon>
    </lineage>
</organism>
<name>A0AAN8WJ33_HALRR</name>